<evidence type="ECO:0000313" key="3">
    <source>
        <dbReference type="Proteomes" id="UP000717328"/>
    </source>
</evidence>
<dbReference type="AlphaFoldDB" id="A0A9P7KIH0"/>
<evidence type="ECO:0000256" key="1">
    <source>
        <dbReference type="SAM" id="MobiDB-lite"/>
    </source>
</evidence>
<comment type="caution">
    <text evidence="2">The sequence shown here is derived from an EMBL/GenBank/DDBJ whole genome shotgun (WGS) entry which is preliminary data.</text>
</comment>
<reference evidence="2" key="1">
    <citation type="submission" date="2021-02" db="EMBL/GenBank/DDBJ databases">
        <authorList>
            <person name="Nieuwenhuis M."/>
            <person name="Van De Peppel L.J.J."/>
        </authorList>
    </citation>
    <scope>NUCLEOTIDE SEQUENCE</scope>
    <source>
        <strain evidence="2">D49</strain>
    </source>
</reference>
<sequence length="137" mass="15347">MAHVFFEAATHWLNNPNHQGVKRDIGELLSCSKYLDDLGQEDAAEYDDEEPTQSDIDFIDDGPLQDEESDNEETDDEGTQDGEVDENPEDEEQAPSLVEEEIMSDDATNTESLARSTPPRSAKRNKRKTKAISKCVT</sequence>
<dbReference type="EMBL" id="JABCKI010000032">
    <property type="protein sequence ID" value="KAG5653816.1"/>
    <property type="molecule type" value="Genomic_DNA"/>
</dbReference>
<accession>A0A9P7KIH0</accession>
<dbReference type="OrthoDB" id="3058629at2759"/>
<protein>
    <submittedName>
        <fullName evidence="2">Uncharacterized protein</fullName>
    </submittedName>
</protein>
<keyword evidence="3" id="KW-1185">Reference proteome</keyword>
<gene>
    <name evidence="2" type="ORF">H0H81_010284</name>
</gene>
<dbReference type="Proteomes" id="UP000717328">
    <property type="component" value="Unassembled WGS sequence"/>
</dbReference>
<feature type="compositionally biased region" description="Acidic residues" evidence="1">
    <location>
        <begin position="40"/>
        <end position="104"/>
    </location>
</feature>
<evidence type="ECO:0000313" key="2">
    <source>
        <dbReference type="EMBL" id="KAG5653816.1"/>
    </source>
</evidence>
<reference evidence="2" key="2">
    <citation type="submission" date="2021-10" db="EMBL/GenBank/DDBJ databases">
        <title>Phylogenomics reveals ancestral predisposition of the termite-cultivated fungus Termitomyces towards a domesticated lifestyle.</title>
        <authorList>
            <person name="Auxier B."/>
            <person name="Grum-Grzhimaylo A."/>
            <person name="Cardenas M.E."/>
            <person name="Lodge J.D."/>
            <person name="Laessoe T."/>
            <person name="Pedersen O."/>
            <person name="Smith M.E."/>
            <person name="Kuyper T.W."/>
            <person name="Franco-Molano E.A."/>
            <person name="Baroni T.J."/>
            <person name="Aanen D.K."/>
        </authorList>
    </citation>
    <scope>NUCLEOTIDE SEQUENCE</scope>
    <source>
        <strain evidence="2">D49</strain>
    </source>
</reference>
<feature type="compositionally biased region" description="Polar residues" evidence="1">
    <location>
        <begin position="106"/>
        <end position="119"/>
    </location>
</feature>
<name>A0A9P7KIH0_9AGAR</name>
<proteinExistence type="predicted"/>
<feature type="compositionally biased region" description="Basic residues" evidence="1">
    <location>
        <begin position="121"/>
        <end position="131"/>
    </location>
</feature>
<organism evidence="2 3">
    <name type="scientific">Sphagnurus paluster</name>
    <dbReference type="NCBI Taxonomy" id="117069"/>
    <lineage>
        <taxon>Eukaryota</taxon>
        <taxon>Fungi</taxon>
        <taxon>Dikarya</taxon>
        <taxon>Basidiomycota</taxon>
        <taxon>Agaricomycotina</taxon>
        <taxon>Agaricomycetes</taxon>
        <taxon>Agaricomycetidae</taxon>
        <taxon>Agaricales</taxon>
        <taxon>Tricholomatineae</taxon>
        <taxon>Lyophyllaceae</taxon>
        <taxon>Sphagnurus</taxon>
    </lineage>
</organism>
<feature type="region of interest" description="Disordered" evidence="1">
    <location>
        <begin position="40"/>
        <end position="137"/>
    </location>
</feature>